<dbReference type="Proteomes" id="UP000000226">
    <property type="component" value="Chromosome 11"/>
</dbReference>
<organism evidence="1 2">
    <name type="scientific">Phaseolus vulgaris</name>
    <name type="common">Kidney bean</name>
    <name type="synonym">French bean</name>
    <dbReference type="NCBI Taxonomy" id="3885"/>
    <lineage>
        <taxon>Eukaryota</taxon>
        <taxon>Viridiplantae</taxon>
        <taxon>Streptophyta</taxon>
        <taxon>Embryophyta</taxon>
        <taxon>Tracheophyta</taxon>
        <taxon>Spermatophyta</taxon>
        <taxon>Magnoliopsida</taxon>
        <taxon>eudicotyledons</taxon>
        <taxon>Gunneridae</taxon>
        <taxon>Pentapetalae</taxon>
        <taxon>rosids</taxon>
        <taxon>fabids</taxon>
        <taxon>Fabales</taxon>
        <taxon>Fabaceae</taxon>
        <taxon>Papilionoideae</taxon>
        <taxon>50 kb inversion clade</taxon>
        <taxon>NPAAA clade</taxon>
        <taxon>indigoferoid/millettioid clade</taxon>
        <taxon>Phaseoleae</taxon>
        <taxon>Phaseolus</taxon>
    </lineage>
</organism>
<gene>
    <name evidence="1" type="ORF">PHAVU_011G164300g</name>
</gene>
<reference evidence="2" key="1">
    <citation type="journal article" date="2014" name="Nat. Genet.">
        <title>A reference genome for common bean and genome-wide analysis of dual domestications.</title>
        <authorList>
            <person name="Schmutz J."/>
            <person name="McClean P.E."/>
            <person name="Mamidi S."/>
            <person name="Wu G.A."/>
            <person name="Cannon S.B."/>
            <person name="Grimwood J."/>
            <person name="Jenkins J."/>
            <person name="Shu S."/>
            <person name="Song Q."/>
            <person name="Chavarro C."/>
            <person name="Torres-Torres M."/>
            <person name="Geffroy V."/>
            <person name="Moghaddam S.M."/>
            <person name="Gao D."/>
            <person name="Abernathy B."/>
            <person name="Barry K."/>
            <person name="Blair M."/>
            <person name="Brick M.A."/>
            <person name="Chovatia M."/>
            <person name="Gepts P."/>
            <person name="Goodstein D.M."/>
            <person name="Gonzales M."/>
            <person name="Hellsten U."/>
            <person name="Hyten D.L."/>
            <person name="Jia G."/>
            <person name="Kelly J.D."/>
            <person name="Kudrna D."/>
            <person name="Lee R."/>
            <person name="Richard M.M."/>
            <person name="Miklas P.N."/>
            <person name="Osorno J.M."/>
            <person name="Rodrigues J."/>
            <person name="Thareau V."/>
            <person name="Urrea C.A."/>
            <person name="Wang M."/>
            <person name="Yu Y."/>
            <person name="Zhang M."/>
            <person name="Wing R.A."/>
            <person name="Cregan P.B."/>
            <person name="Rokhsar D.S."/>
            <person name="Jackson S.A."/>
        </authorList>
    </citation>
    <scope>NUCLEOTIDE SEQUENCE [LARGE SCALE GENOMIC DNA]</scope>
    <source>
        <strain evidence="2">cv. G19833</strain>
    </source>
</reference>
<protein>
    <submittedName>
        <fullName evidence="1">Uncharacterized protein</fullName>
    </submittedName>
</protein>
<name>V7AI14_PHAVU</name>
<dbReference type="EMBL" id="CM002298">
    <property type="protein sequence ID" value="ESW05242.1"/>
    <property type="molecule type" value="Genomic_DNA"/>
</dbReference>
<dbReference type="AlphaFoldDB" id="V7AI14"/>
<dbReference type="Gramene" id="ESW05242">
    <property type="protein sequence ID" value="ESW05242"/>
    <property type="gene ID" value="PHAVU_011G164300g"/>
</dbReference>
<keyword evidence="2" id="KW-1185">Reference proteome</keyword>
<proteinExistence type="predicted"/>
<sequence>MRGGLTLLHFTAVGENDSPKGNMLKLWLPMEQQERLYKAAARKSSCWLTLFVLLQFYPNIQGSRMIVDGAMTVLQLPRINKSGDF</sequence>
<evidence type="ECO:0000313" key="1">
    <source>
        <dbReference type="EMBL" id="ESW05242.1"/>
    </source>
</evidence>
<evidence type="ECO:0000313" key="2">
    <source>
        <dbReference type="Proteomes" id="UP000000226"/>
    </source>
</evidence>
<accession>V7AI14</accession>